<gene>
    <name evidence="2" type="ORF">NDU88_000216</name>
</gene>
<organism evidence="2 3">
    <name type="scientific">Pleurodeles waltl</name>
    <name type="common">Iberian ribbed newt</name>
    <dbReference type="NCBI Taxonomy" id="8319"/>
    <lineage>
        <taxon>Eukaryota</taxon>
        <taxon>Metazoa</taxon>
        <taxon>Chordata</taxon>
        <taxon>Craniata</taxon>
        <taxon>Vertebrata</taxon>
        <taxon>Euteleostomi</taxon>
        <taxon>Amphibia</taxon>
        <taxon>Batrachia</taxon>
        <taxon>Caudata</taxon>
        <taxon>Salamandroidea</taxon>
        <taxon>Salamandridae</taxon>
        <taxon>Pleurodelinae</taxon>
        <taxon>Pleurodeles</taxon>
    </lineage>
</organism>
<protein>
    <submittedName>
        <fullName evidence="2">Uncharacterized protein</fullName>
    </submittedName>
</protein>
<evidence type="ECO:0000313" key="2">
    <source>
        <dbReference type="EMBL" id="KAJ1183394.1"/>
    </source>
</evidence>
<evidence type="ECO:0000313" key="3">
    <source>
        <dbReference type="Proteomes" id="UP001066276"/>
    </source>
</evidence>
<name>A0AAV7U2W0_PLEWA</name>
<accession>A0AAV7U2W0</accession>
<proteinExistence type="predicted"/>
<dbReference type="AlphaFoldDB" id="A0AAV7U2W0"/>
<sequence length="211" mass="23464">MLWEVRDTIPHVSVPTQLHDQVADRLCNCQQQNDRMSRKRRARIRDIQVGGSVLVKNRQPGVKCKLPFESSPWTVVRVRGTKITAERGREVLTSNVSWVKRYHRNVREQGRSQMAGHEPCEDGEFGIILLAKESYLSEQQRPFKEVPGMTGAPVSNEADCDTRGARADLLPGSPTSDVVSRKASPAAATKNCLAVSPGRGRWHLRVSGLTG</sequence>
<reference evidence="2" key="1">
    <citation type="journal article" date="2022" name="bioRxiv">
        <title>Sequencing and chromosome-scale assembly of the giantPleurodeles waltlgenome.</title>
        <authorList>
            <person name="Brown T."/>
            <person name="Elewa A."/>
            <person name="Iarovenko S."/>
            <person name="Subramanian E."/>
            <person name="Araus A.J."/>
            <person name="Petzold A."/>
            <person name="Susuki M."/>
            <person name="Suzuki K.-i.T."/>
            <person name="Hayashi T."/>
            <person name="Toyoda A."/>
            <person name="Oliveira C."/>
            <person name="Osipova E."/>
            <person name="Leigh N.D."/>
            <person name="Simon A."/>
            <person name="Yun M.H."/>
        </authorList>
    </citation>
    <scope>NUCLEOTIDE SEQUENCE</scope>
    <source>
        <strain evidence="2">20211129_DDA</strain>
        <tissue evidence="2">Liver</tissue>
    </source>
</reference>
<dbReference type="Proteomes" id="UP001066276">
    <property type="component" value="Chromosome 3_1"/>
</dbReference>
<dbReference type="EMBL" id="JANPWB010000005">
    <property type="protein sequence ID" value="KAJ1183394.1"/>
    <property type="molecule type" value="Genomic_DNA"/>
</dbReference>
<comment type="caution">
    <text evidence="2">The sequence shown here is derived from an EMBL/GenBank/DDBJ whole genome shotgun (WGS) entry which is preliminary data.</text>
</comment>
<evidence type="ECO:0000256" key="1">
    <source>
        <dbReference type="SAM" id="MobiDB-lite"/>
    </source>
</evidence>
<feature type="region of interest" description="Disordered" evidence="1">
    <location>
        <begin position="164"/>
        <end position="189"/>
    </location>
</feature>
<keyword evidence="3" id="KW-1185">Reference proteome</keyword>